<name>A0A072TH80_MEDTR</name>
<organism evidence="4 7">
    <name type="scientific">Medicago truncatula</name>
    <name type="common">Barrel medic</name>
    <name type="synonym">Medicago tribuloides</name>
    <dbReference type="NCBI Taxonomy" id="3880"/>
    <lineage>
        <taxon>Eukaryota</taxon>
        <taxon>Viridiplantae</taxon>
        <taxon>Streptophyta</taxon>
        <taxon>Embryophyta</taxon>
        <taxon>Tracheophyta</taxon>
        <taxon>Spermatophyta</taxon>
        <taxon>Magnoliopsida</taxon>
        <taxon>eudicotyledons</taxon>
        <taxon>Gunneridae</taxon>
        <taxon>Pentapetalae</taxon>
        <taxon>rosids</taxon>
        <taxon>fabids</taxon>
        <taxon>Fabales</taxon>
        <taxon>Fabaceae</taxon>
        <taxon>Papilionoideae</taxon>
        <taxon>50 kb inversion clade</taxon>
        <taxon>NPAAA clade</taxon>
        <taxon>Hologalegina</taxon>
        <taxon>IRL clade</taxon>
        <taxon>Trifolieae</taxon>
        <taxon>Medicago</taxon>
    </lineage>
</organism>
<feature type="transmembrane region" description="Helical" evidence="3">
    <location>
        <begin position="34"/>
        <end position="59"/>
    </location>
</feature>
<dbReference type="HOGENOM" id="CLU_1236668_0_0_1"/>
<evidence type="ECO:0000256" key="3">
    <source>
        <dbReference type="SAM" id="Phobius"/>
    </source>
</evidence>
<comment type="subcellular location">
    <subcellularLocation>
        <location evidence="1">Membrane</location>
    </subcellularLocation>
</comment>
<dbReference type="PANTHER" id="PTHR31415">
    <property type="entry name" value="OS05G0367900 PROTEIN"/>
    <property type="match status" value="1"/>
</dbReference>
<reference evidence="5" key="5">
    <citation type="journal article" date="2018" name="Nat. Plants">
        <title>Whole-genome landscape of Medicago truncatula symbiotic genes.</title>
        <authorList>
            <person name="Pecrix Y."/>
            <person name="Gamas P."/>
            <person name="Carrere S."/>
        </authorList>
    </citation>
    <scope>NUCLEOTIDE SEQUENCE</scope>
    <source>
        <tissue evidence="5">Leaves</tissue>
    </source>
</reference>
<proteinExistence type="predicted"/>
<dbReference type="EMBL" id="PSQE01000001">
    <property type="protein sequence ID" value="RHN79467.1"/>
    <property type="molecule type" value="Genomic_DNA"/>
</dbReference>
<evidence type="ECO:0000313" key="8">
    <source>
        <dbReference type="Proteomes" id="UP000265566"/>
    </source>
</evidence>
<reference evidence="4 7" key="1">
    <citation type="journal article" date="2011" name="Nature">
        <title>The Medicago genome provides insight into the evolution of rhizobial symbioses.</title>
        <authorList>
            <person name="Young N.D."/>
            <person name="Debelle F."/>
            <person name="Oldroyd G.E."/>
            <person name="Geurts R."/>
            <person name="Cannon S.B."/>
            <person name="Udvardi M.K."/>
            <person name="Benedito V.A."/>
            <person name="Mayer K.F."/>
            <person name="Gouzy J."/>
            <person name="Schoof H."/>
            <person name="Van de Peer Y."/>
            <person name="Proost S."/>
            <person name="Cook D.R."/>
            <person name="Meyers B.C."/>
            <person name="Spannagl M."/>
            <person name="Cheung F."/>
            <person name="De Mita S."/>
            <person name="Krishnakumar V."/>
            <person name="Gundlach H."/>
            <person name="Zhou S."/>
            <person name="Mudge J."/>
            <person name="Bharti A.K."/>
            <person name="Murray J.D."/>
            <person name="Naoumkina M.A."/>
            <person name="Rosen B."/>
            <person name="Silverstein K.A."/>
            <person name="Tang H."/>
            <person name="Rombauts S."/>
            <person name="Zhao P.X."/>
            <person name="Zhou P."/>
            <person name="Barbe V."/>
            <person name="Bardou P."/>
            <person name="Bechner M."/>
            <person name="Bellec A."/>
            <person name="Berger A."/>
            <person name="Berges H."/>
            <person name="Bidwell S."/>
            <person name="Bisseling T."/>
            <person name="Choisne N."/>
            <person name="Couloux A."/>
            <person name="Denny R."/>
            <person name="Deshpande S."/>
            <person name="Dai X."/>
            <person name="Doyle J.J."/>
            <person name="Dudez A.M."/>
            <person name="Farmer A.D."/>
            <person name="Fouteau S."/>
            <person name="Franken C."/>
            <person name="Gibelin C."/>
            <person name="Gish J."/>
            <person name="Goldstein S."/>
            <person name="Gonzalez A.J."/>
            <person name="Green P.J."/>
            <person name="Hallab A."/>
            <person name="Hartog M."/>
            <person name="Hua A."/>
            <person name="Humphray S.J."/>
            <person name="Jeong D.H."/>
            <person name="Jing Y."/>
            <person name="Jocker A."/>
            <person name="Kenton S.M."/>
            <person name="Kim D.J."/>
            <person name="Klee K."/>
            <person name="Lai H."/>
            <person name="Lang C."/>
            <person name="Lin S."/>
            <person name="Macmil S.L."/>
            <person name="Magdelenat G."/>
            <person name="Matthews L."/>
            <person name="McCorrison J."/>
            <person name="Monaghan E.L."/>
            <person name="Mun J.H."/>
            <person name="Najar F.Z."/>
            <person name="Nicholson C."/>
            <person name="Noirot C."/>
            <person name="O'Bleness M."/>
            <person name="Paule C.R."/>
            <person name="Poulain J."/>
            <person name="Prion F."/>
            <person name="Qin B."/>
            <person name="Qu C."/>
            <person name="Retzel E.F."/>
            <person name="Riddle C."/>
            <person name="Sallet E."/>
            <person name="Samain S."/>
            <person name="Samson N."/>
            <person name="Sanders I."/>
            <person name="Saurat O."/>
            <person name="Scarpelli C."/>
            <person name="Schiex T."/>
            <person name="Segurens B."/>
            <person name="Severin A.J."/>
            <person name="Sherrier D.J."/>
            <person name="Shi R."/>
            <person name="Sims S."/>
            <person name="Singer S.R."/>
            <person name="Sinharoy S."/>
            <person name="Sterck L."/>
            <person name="Viollet A."/>
            <person name="Wang B.B."/>
            <person name="Wang K."/>
            <person name="Wang M."/>
            <person name="Wang X."/>
            <person name="Warfsmann J."/>
            <person name="Weissenbach J."/>
            <person name="White D.D."/>
            <person name="White J.D."/>
            <person name="Wiley G.B."/>
            <person name="Wincker P."/>
            <person name="Xing Y."/>
            <person name="Yang L."/>
            <person name="Yao Z."/>
            <person name="Ying F."/>
            <person name="Zhai J."/>
            <person name="Zhou L."/>
            <person name="Zuber A."/>
            <person name="Denarie J."/>
            <person name="Dixon R.A."/>
            <person name="May G.D."/>
            <person name="Schwartz D.C."/>
            <person name="Rogers J."/>
            <person name="Quetier F."/>
            <person name="Town C.D."/>
            <person name="Roe B.A."/>
        </authorList>
    </citation>
    <scope>NUCLEOTIDE SEQUENCE [LARGE SCALE GENOMIC DNA]</scope>
    <source>
        <strain evidence="4">A17</strain>
        <strain evidence="6 7">cv. Jemalong A17</strain>
    </source>
</reference>
<evidence type="ECO:0000256" key="2">
    <source>
        <dbReference type="ARBA" id="ARBA00023136"/>
    </source>
</evidence>
<reference evidence="6" key="3">
    <citation type="submission" date="2015-06" db="UniProtKB">
        <authorList>
            <consortium name="EnsemblPlants"/>
        </authorList>
    </citation>
    <scope>IDENTIFICATION</scope>
    <source>
        <strain evidence="6">cv. Jemalong A17</strain>
    </source>
</reference>
<sequence>MAPLLNSKTASMIDELLKIFRLCFREIPSDVRGIVYFLCSFIFAIIFVNCSAFIFFFILSPILPHYHPTIKLNSINVTSLDTHAVNLTGTFDITFDFNTSKCNDRSIVSYHDIEVKVWWNGNKDITLATTRLSPFSQRTNSVTKVGAILKVVDGFNNDGDVVKGIASELACGSVNFGVSLFGLVRFEDDSSESLKYVCNQVVIVFPHGSNNGIWKTLGFPCPKLYRKLVI</sequence>
<keyword evidence="2 3" id="KW-0472">Membrane</keyword>
<accession>A0A072TH80</accession>
<dbReference type="Proteomes" id="UP000265566">
    <property type="component" value="Chromosome 1"/>
</dbReference>
<reference evidence="8" key="4">
    <citation type="journal article" date="2018" name="Nat. Plants">
        <title>Whole-genome landscape of Medicago truncatula symbiotic genes.</title>
        <authorList>
            <person name="Pecrix Y."/>
            <person name="Staton S.E."/>
            <person name="Sallet E."/>
            <person name="Lelandais-Briere C."/>
            <person name="Moreau S."/>
            <person name="Carrere S."/>
            <person name="Blein T."/>
            <person name="Jardinaud M.F."/>
            <person name="Latrasse D."/>
            <person name="Zouine M."/>
            <person name="Zahm M."/>
            <person name="Kreplak J."/>
            <person name="Mayjonade B."/>
            <person name="Satge C."/>
            <person name="Perez M."/>
            <person name="Cauet S."/>
            <person name="Marande W."/>
            <person name="Chantry-Darmon C."/>
            <person name="Lopez-Roques C."/>
            <person name="Bouchez O."/>
            <person name="Berard A."/>
            <person name="Debelle F."/>
            <person name="Munos S."/>
            <person name="Bendahmane A."/>
            <person name="Berges H."/>
            <person name="Niebel A."/>
            <person name="Buitink J."/>
            <person name="Frugier F."/>
            <person name="Benhamed M."/>
            <person name="Crespi M."/>
            <person name="Gouzy J."/>
            <person name="Gamas P."/>
        </authorList>
    </citation>
    <scope>NUCLEOTIDE SEQUENCE [LARGE SCALE GENOMIC DNA]</scope>
    <source>
        <strain evidence="8">cv. Jemalong A17</strain>
    </source>
</reference>
<dbReference type="Proteomes" id="UP000002051">
    <property type="component" value="Unassembled WGS sequence"/>
</dbReference>
<gene>
    <name evidence="4" type="ORF">MTR_0236s0030</name>
    <name evidence="5" type="ORF">MtrunA17_Chr1g0177651</name>
</gene>
<dbReference type="GO" id="GO:0016020">
    <property type="term" value="C:membrane"/>
    <property type="evidence" value="ECO:0007669"/>
    <property type="project" value="UniProtKB-SubCell"/>
</dbReference>
<keyword evidence="3" id="KW-1133">Transmembrane helix</keyword>
<dbReference type="PANTHER" id="PTHR31415:SF166">
    <property type="entry name" value="LATE EMBRYOGENESIS ABUNDANT (LEA) HYDROXYPROLINE-RICH GLYCOPROTEIN FAMILY"/>
    <property type="match status" value="1"/>
</dbReference>
<evidence type="ECO:0000313" key="5">
    <source>
        <dbReference type="EMBL" id="RHN79467.1"/>
    </source>
</evidence>
<protein>
    <submittedName>
        <fullName evidence="4">Transmembrane protein, putative</fullName>
    </submittedName>
</protein>
<dbReference type="EnsemblPlants" id="KEH16313">
    <property type="protein sequence ID" value="KEH16313"/>
    <property type="gene ID" value="MTR_0236s0030"/>
</dbReference>
<keyword evidence="7" id="KW-1185">Reference proteome</keyword>
<dbReference type="AlphaFoldDB" id="A0A072TH80"/>
<evidence type="ECO:0000313" key="4">
    <source>
        <dbReference type="EMBL" id="KEH16313.1"/>
    </source>
</evidence>
<reference evidence="4 7" key="2">
    <citation type="journal article" date="2014" name="BMC Genomics">
        <title>An improved genome release (version Mt4.0) for the model legume Medicago truncatula.</title>
        <authorList>
            <person name="Tang H."/>
            <person name="Krishnakumar V."/>
            <person name="Bidwell S."/>
            <person name="Rosen B."/>
            <person name="Chan A."/>
            <person name="Zhou S."/>
            <person name="Gentzbittel L."/>
            <person name="Childs K.L."/>
            <person name="Yandell M."/>
            <person name="Gundlach H."/>
            <person name="Mayer K.F."/>
            <person name="Schwartz D.C."/>
            <person name="Town C.D."/>
        </authorList>
    </citation>
    <scope>GENOME REANNOTATION</scope>
    <source>
        <strain evidence="4">A17</strain>
        <strain evidence="6 7">cv. Jemalong A17</strain>
    </source>
</reference>
<evidence type="ECO:0000313" key="6">
    <source>
        <dbReference type="EnsemblPlants" id="KEH16313"/>
    </source>
</evidence>
<dbReference type="InterPro" id="IPR044839">
    <property type="entry name" value="NDR1-like"/>
</dbReference>
<dbReference type="EMBL" id="KL402961">
    <property type="protein sequence ID" value="KEH16313.1"/>
    <property type="molecule type" value="Genomic_DNA"/>
</dbReference>
<keyword evidence="3 4" id="KW-0812">Transmembrane</keyword>
<evidence type="ECO:0000313" key="7">
    <source>
        <dbReference type="Proteomes" id="UP000002051"/>
    </source>
</evidence>
<dbReference type="GO" id="GO:0098542">
    <property type="term" value="P:defense response to other organism"/>
    <property type="evidence" value="ECO:0007669"/>
    <property type="project" value="InterPro"/>
</dbReference>
<dbReference type="Gramene" id="rna3261">
    <property type="protein sequence ID" value="RHN79467.1"/>
    <property type="gene ID" value="gene3261"/>
</dbReference>
<evidence type="ECO:0000256" key="1">
    <source>
        <dbReference type="ARBA" id="ARBA00004370"/>
    </source>
</evidence>